<feature type="domain" description="Ice-binding protein C-terminal" evidence="2">
    <location>
        <begin position="259"/>
        <end position="282"/>
    </location>
</feature>
<organism evidence="3 4">
    <name type="scientific">Lacipirellula limnantheis</name>
    <dbReference type="NCBI Taxonomy" id="2528024"/>
    <lineage>
        <taxon>Bacteria</taxon>
        <taxon>Pseudomonadati</taxon>
        <taxon>Planctomycetota</taxon>
        <taxon>Planctomycetia</taxon>
        <taxon>Pirellulales</taxon>
        <taxon>Lacipirellulaceae</taxon>
        <taxon>Lacipirellula</taxon>
    </lineage>
</organism>
<proteinExistence type="predicted"/>
<evidence type="ECO:0000259" key="2">
    <source>
        <dbReference type="Pfam" id="PF07589"/>
    </source>
</evidence>
<name>A0A517U5P8_9BACT</name>
<evidence type="ECO:0000256" key="1">
    <source>
        <dbReference type="SAM" id="SignalP"/>
    </source>
</evidence>
<feature type="chain" id="PRO_5021705028" description="Ice-binding protein C-terminal domain-containing protein" evidence="1">
    <location>
        <begin position="24"/>
        <end position="286"/>
    </location>
</feature>
<dbReference type="RefSeq" id="WP_145435726.1">
    <property type="nucleotide sequence ID" value="NZ_CP036339.1"/>
</dbReference>
<reference evidence="3 4" key="1">
    <citation type="submission" date="2019-02" db="EMBL/GenBank/DDBJ databases">
        <title>Deep-cultivation of Planctomycetes and their phenomic and genomic characterization uncovers novel biology.</title>
        <authorList>
            <person name="Wiegand S."/>
            <person name="Jogler M."/>
            <person name="Boedeker C."/>
            <person name="Pinto D."/>
            <person name="Vollmers J."/>
            <person name="Rivas-Marin E."/>
            <person name="Kohn T."/>
            <person name="Peeters S.H."/>
            <person name="Heuer A."/>
            <person name="Rast P."/>
            <person name="Oberbeckmann S."/>
            <person name="Bunk B."/>
            <person name="Jeske O."/>
            <person name="Meyerdierks A."/>
            <person name="Storesund J.E."/>
            <person name="Kallscheuer N."/>
            <person name="Luecker S."/>
            <person name="Lage O.M."/>
            <person name="Pohl T."/>
            <person name="Merkel B.J."/>
            <person name="Hornburger P."/>
            <person name="Mueller R.-W."/>
            <person name="Bruemmer F."/>
            <person name="Labrenz M."/>
            <person name="Spormann A.M."/>
            <person name="Op den Camp H."/>
            <person name="Overmann J."/>
            <person name="Amann R."/>
            <person name="Jetten M.S.M."/>
            <person name="Mascher T."/>
            <person name="Medema M.H."/>
            <person name="Devos D.P."/>
            <person name="Kaster A.-K."/>
            <person name="Ovreas L."/>
            <person name="Rohde M."/>
            <person name="Galperin M.Y."/>
            <person name="Jogler C."/>
        </authorList>
    </citation>
    <scope>NUCLEOTIDE SEQUENCE [LARGE SCALE GENOMIC DNA]</scope>
    <source>
        <strain evidence="3 4">I41</strain>
    </source>
</reference>
<dbReference type="Proteomes" id="UP000317909">
    <property type="component" value="Chromosome"/>
</dbReference>
<evidence type="ECO:0000313" key="3">
    <source>
        <dbReference type="EMBL" id="QDT75965.1"/>
    </source>
</evidence>
<dbReference type="OrthoDB" id="8479207at2"/>
<accession>A0A517U5P8</accession>
<feature type="signal peptide" evidence="1">
    <location>
        <begin position="1"/>
        <end position="23"/>
    </location>
</feature>
<keyword evidence="1" id="KW-0732">Signal</keyword>
<keyword evidence="4" id="KW-1185">Reference proteome</keyword>
<gene>
    <name evidence="3" type="ORF">I41_52100</name>
</gene>
<sequence precursor="true">MSIVRFKLTAALLGLTCAWLANRGDAATTVTQILPQTGSPVVGPWYESDVQGGGTIGIVDLTGVGGNLETAQPLPTGAGKITTPNDNSARGQAYTYNDFGDAAAFLNNVTLGYNYYKSTNPLNVSAAPALKLQIFAANGTGDNFGTLIYEPYWQGAAPTPDAWQNASIAATDGSGGDASGGWWWNGGFEVASGAGGPPLRSLTEWASTFQLSDPTDFSNARVTAIGIGEGTFNPGEVSYFDNISYAVIGGPSQTWDFQAIPEPASLGMAGIAAVAGLAVRRRLRQA</sequence>
<dbReference type="Pfam" id="PF07589">
    <property type="entry name" value="PEP-CTERM"/>
    <property type="match status" value="1"/>
</dbReference>
<dbReference type="AlphaFoldDB" id="A0A517U5P8"/>
<dbReference type="EMBL" id="CP036339">
    <property type="protein sequence ID" value="QDT75965.1"/>
    <property type="molecule type" value="Genomic_DNA"/>
</dbReference>
<dbReference type="InterPro" id="IPR013424">
    <property type="entry name" value="Ice-binding_C"/>
</dbReference>
<dbReference type="KEGG" id="llh:I41_52100"/>
<protein>
    <recommendedName>
        <fullName evidence="2">Ice-binding protein C-terminal domain-containing protein</fullName>
    </recommendedName>
</protein>
<evidence type="ECO:0000313" key="4">
    <source>
        <dbReference type="Proteomes" id="UP000317909"/>
    </source>
</evidence>